<name>A0A6V7XNE0_MELEN</name>
<sequence>MNAKHKMRELLGENLYVLELKQPILFRLDLIEHEYKLLLYKNLFGNSYNSPISMENNLRLDTSYIFKKVIGRLNLTKNNNLKKQFRKDWNKKINSSHIEIFCDLINVLYKLTGSKETISLQLILSGKLKMEFLNDFHEEEIINLYKNNDGIFKKFIKETWGTRSRIVVYLDKNLEIVQIMVEEGYNNSLKEMLKIGRLFSCREFLF</sequence>
<dbReference type="Proteomes" id="UP000580250">
    <property type="component" value="Unassembled WGS sequence"/>
</dbReference>
<dbReference type="EMBL" id="CAJEWN010001909">
    <property type="protein sequence ID" value="CAD2200835.1"/>
    <property type="molecule type" value="Genomic_DNA"/>
</dbReference>
<evidence type="ECO:0000313" key="1">
    <source>
        <dbReference type="EMBL" id="CAD2200835.1"/>
    </source>
</evidence>
<reference evidence="1 2" key="1">
    <citation type="submission" date="2020-08" db="EMBL/GenBank/DDBJ databases">
        <authorList>
            <person name="Koutsovoulos G."/>
            <person name="Danchin GJ E."/>
        </authorList>
    </citation>
    <scope>NUCLEOTIDE SEQUENCE [LARGE SCALE GENOMIC DNA]</scope>
</reference>
<accession>A0A6V7XNE0</accession>
<organism evidence="1 2">
    <name type="scientific">Meloidogyne enterolobii</name>
    <name type="common">Root-knot nematode worm</name>
    <name type="synonym">Meloidogyne mayaguensis</name>
    <dbReference type="NCBI Taxonomy" id="390850"/>
    <lineage>
        <taxon>Eukaryota</taxon>
        <taxon>Metazoa</taxon>
        <taxon>Ecdysozoa</taxon>
        <taxon>Nematoda</taxon>
        <taxon>Chromadorea</taxon>
        <taxon>Rhabditida</taxon>
        <taxon>Tylenchina</taxon>
        <taxon>Tylenchomorpha</taxon>
        <taxon>Tylenchoidea</taxon>
        <taxon>Meloidogynidae</taxon>
        <taxon>Meloidogyninae</taxon>
        <taxon>Meloidogyne</taxon>
    </lineage>
</organism>
<evidence type="ECO:0000313" key="2">
    <source>
        <dbReference type="Proteomes" id="UP000580250"/>
    </source>
</evidence>
<dbReference type="AlphaFoldDB" id="A0A6V7XNE0"/>
<dbReference type="OrthoDB" id="5909307at2759"/>
<proteinExistence type="predicted"/>
<protein>
    <submittedName>
        <fullName evidence="1">Uncharacterized protein</fullName>
    </submittedName>
</protein>
<gene>
    <name evidence="1" type="ORF">MENT_LOCUS54326</name>
</gene>
<comment type="caution">
    <text evidence="1">The sequence shown here is derived from an EMBL/GenBank/DDBJ whole genome shotgun (WGS) entry which is preliminary data.</text>
</comment>